<dbReference type="InterPro" id="IPR001245">
    <property type="entry name" value="Ser-Thr/Tyr_kinase_cat_dom"/>
</dbReference>
<keyword evidence="5 6" id="KW-0067">ATP-binding</keyword>
<evidence type="ECO:0000313" key="9">
    <source>
        <dbReference type="Proteomes" id="UP000245207"/>
    </source>
</evidence>
<dbReference type="GO" id="GO:0004674">
    <property type="term" value="F:protein serine/threonine kinase activity"/>
    <property type="evidence" value="ECO:0007669"/>
    <property type="project" value="UniProtKB-KW"/>
</dbReference>
<evidence type="ECO:0000256" key="4">
    <source>
        <dbReference type="ARBA" id="ARBA00022777"/>
    </source>
</evidence>
<organism evidence="8 9">
    <name type="scientific">Artemisia annua</name>
    <name type="common">Sweet wormwood</name>
    <dbReference type="NCBI Taxonomy" id="35608"/>
    <lineage>
        <taxon>Eukaryota</taxon>
        <taxon>Viridiplantae</taxon>
        <taxon>Streptophyta</taxon>
        <taxon>Embryophyta</taxon>
        <taxon>Tracheophyta</taxon>
        <taxon>Spermatophyta</taxon>
        <taxon>Magnoliopsida</taxon>
        <taxon>eudicotyledons</taxon>
        <taxon>Gunneridae</taxon>
        <taxon>Pentapetalae</taxon>
        <taxon>asterids</taxon>
        <taxon>campanulids</taxon>
        <taxon>Asterales</taxon>
        <taxon>Asteraceae</taxon>
        <taxon>Asteroideae</taxon>
        <taxon>Anthemideae</taxon>
        <taxon>Artemisiinae</taxon>
        <taxon>Artemisia</taxon>
    </lineage>
</organism>
<keyword evidence="3 6" id="KW-0547">Nucleotide-binding</keyword>
<dbReference type="Pfam" id="PF14299">
    <property type="entry name" value="PP2"/>
    <property type="match status" value="1"/>
</dbReference>
<gene>
    <name evidence="8" type="ORF">CTI12_AA576180</name>
</gene>
<dbReference type="GO" id="GO:0009506">
    <property type="term" value="C:plasmodesma"/>
    <property type="evidence" value="ECO:0007669"/>
    <property type="project" value="TreeGrafter"/>
</dbReference>
<dbReference type="InterPro" id="IPR045272">
    <property type="entry name" value="ANXUR1/2-like"/>
</dbReference>
<dbReference type="GO" id="GO:0005886">
    <property type="term" value="C:plasma membrane"/>
    <property type="evidence" value="ECO:0007669"/>
    <property type="project" value="TreeGrafter"/>
</dbReference>
<evidence type="ECO:0000313" key="8">
    <source>
        <dbReference type="EMBL" id="PWA38997.1"/>
    </source>
</evidence>
<dbReference type="Gene3D" id="3.30.200.20">
    <property type="entry name" value="Phosphorylase Kinase, domain 1"/>
    <property type="match status" value="1"/>
</dbReference>
<protein>
    <submittedName>
        <fullName evidence="8">Protein kinase, ATP binding site-containing protein</fullName>
    </submittedName>
</protein>
<keyword evidence="9" id="KW-1185">Reference proteome</keyword>
<dbReference type="PROSITE" id="PS50011">
    <property type="entry name" value="PROTEIN_KINASE_DOM"/>
    <property type="match status" value="2"/>
</dbReference>
<reference evidence="8 9" key="1">
    <citation type="journal article" date="2018" name="Mol. Plant">
        <title>The genome of Artemisia annua provides insight into the evolution of Asteraceae family and artemisinin biosynthesis.</title>
        <authorList>
            <person name="Shen Q."/>
            <person name="Zhang L."/>
            <person name="Liao Z."/>
            <person name="Wang S."/>
            <person name="Yan T."/>
            <person name="Shi P."/>
            <person name="Liu M."/>
            <person name="Fu X."/>
            <person name="Pan Q."/>
            <person name="Wang Y."/>
            <person name="Lv Z."/>
            <person name="Lu X."/>
            <person name="Zhang F."/>
            <person name="Jiang W."/>
            <person name="Ma Y."/>
            <person name="Chen M."/>
            <person name="Hao X."/>
            <person name="Li L."/>
            <person name="Tang Y."/>
            <person name="Lv G."/>
            <person name="Zhou Y."/>
            <person name="Sun X."/>
            <person name="Brodelius P.E."/>
            <person name="Rose J.K.C."/>
            <person name="Tang K."/>
        </authorList>
    </citation>
    <scope>NUCLEOTIDE SEQUENCE [LARGE SCALE GENOMIC DNA]</scope>
    <source>
        <strain evidence="9">cv. Huhao1</strain>
        <tissue evidence="8">Leaf</tissue>
    </source>
</reference>
<dbReference type="FunFam" id="3.30.200.20:FF:000039">
    <property type="entry name" value="receptor-like protein kinase FERONIA"/>
    <property type="match status" value="1"/>
</dbReference>
<proteinExistence type="predicted"/>
<dbReference type="OrthoDB" id="8891264at2759"/>
<dbReference type="SUPFAM" id="SSF56112">
    <property type="entry name" value="Protein kinase-like (PK-like)"/>
    <property type="match status" value="2"/>
</dbReference>
<evidence type="ECO:0000256" key="3">
    <source>
        <dbReference type="ARBA" id="ARBA00022741"/>
    </source>
</evidence>
<sequence>MYKAQLKIFDSKSFSEIEGKNKCELPKKISTVAIKRYCEEEKKNEPMFLTEILALNKYKHPNIVSVLGYCDEGLEKIIFYDDDTHGCLADHLGSTRNIANFTWVQRIKICIDVAHGLDYIHKRRENNGTKLHHFISSSNILLKENWEAMIGGFSEDDQSDFYSSRFKNRKYNFLMEYRADTYEPTDRYGGDRKEKDIYCFGIVLFEILCWRFAHDPIYQRKKDMGLASFVRRCFKEGTPNEILDLKLREESEENIFSKGINKNSLDTFTNIAYQCLGNTQSQRPTIQLVIKELEKALHFQENRNKDNLKISLEDIRLATQDFSIHNLIGKGGFGRVYKGEVTHKHGRELIAAKRLDRESDQGETEHMTELEILLEYKHENVISLVGYCNEKGEKISVYEYASGRSLDRWLKYDGLTWRERLKICVDIARGLAFLHGTSYKKQEEDIEIWEPKLPRDHKKIIQMTDSPEMYSAMSNKDIYTMLHKGILLREERVWFSLGTNEERVEIISPKEFRFESYYGPDKWKSIQKSRFRNVAQVSDSSNLKIRISIKAQFLSPGVNYGVYLLFKFCGPRKSSTQTYVNLTFKMGTQYLHSDFATRRDDGWMMNELYQFPNLQEEADFDVFLEGFSESSFKNQAIYVEGVEFRAISNMTPEEIIEESKKFNILKVQQSTTDEGDSKVNSTDVQVPTEEGGLISRFVLWVLEKCCG</sequence>
<dbReference type="InterPro" id="IPR000719">
    <property type="entry name" value="Prot_kinase_dom"/>
</dbReference>
<keyword evidence="2" id="KW-0808">Transferase</keyword>
<feature type="domain" description="Protein kinase" evidence="7">
    <location>
        <begin position="1"/>
        <end position="297"/>
    </location>
</feature>
<dbReference type="PANTHER" id="PTHR27003:SF471">
    <property type="entry name" value="VASCULAR ENDOTHELIAL GROWTH FACTOR RECEPTOR 2 (VEGFR2)-RELATED"/>
    <property type="match status" value="1"/>
</dbReference>
<dbReference type="EMBL" id="PKPP01015057">
    <property type="protein sequence ID" value="PWA38997.1"/>
    <property type="molecule type" value="Genomic_DNA"/>
</dbReference>
<dbReference type="PROSITE" id="PS00107">
    <property type="entry name" value="PROTEIN_KINASE_ATP"/>
    <property type="match status" value="1"/>
</dbReference>
<dbReference type="PANTHER" id="PTHR27003">
    <property type="entry name" value="OS07G0166700 PROTEIN"/>
    <property type="match status" value="1"/>
</dbReference>
<comment type="caution">
    <text evidence="8">The sequence shown here is derived from an EMBL/GenBank/DDBJ whole genome shotgun (WGS) entry which is preliminary data.</text>
</comment>
<dbReference type="GO" id="GO:0005524">
    <property type="term" value="F:ATP binding"/>
    <property type="evidence" value="ECO:0007669"/>
    <property type="project" value="UniProtKB-UniRule"/>
</dbReference>
<dbReference type="InterPro" id="IPR017441">
    <property type="entry name" value="Protein_kinase_ATP_BS"/>
</dbReference>
<accession>A0A2U1KQG5</accession>
<keyword evidence="4 8" id="KW-0418">Kinase</keyword>
<dbReference type="GO" id="GO:0004714">
    <property type="term" value="F:transmembrane receptor protein tyrosine kinase activity"/>
    <property type="evidence" value="ECO:0007669"/>
    <property type="project" value="InterPro"/>
</dbReference>
<keyword evidence="1" id="KW-0723">Serine/threonine-protein kinase</keyword>
<dbReference type="Pfam" id="PF07714">
    <property type="entry name" value="PK_Tyr_Ser-Thr"/>
    <property type="match status" value="2"/>
</dbReference>
<evidence type="ECO:0000256" key="2">
    <source>
        <dbReference type="ARBA" id="ARBA00022679"/>
    </source>
</evidence>
<name>A0A2U1KQG5_ARTAN</name>
<evidence type="ECO:0000256" key="5">
    <source>
        <dbReference type="ARBA" id="ARBA00022840"/>
    </source>
</evidence>
<dbReference type="Proteomes" id="UP000245207">
    <property type="component" value="Unassembled WGS sequence"/>
</dbReference>
<dbReference type="InterPro" id="IPR025886">
    <property type="entry name" value="PP2-like"/>
</dbReference>
<evidence type="ECO:0000256" key="1">
    <source>
        <dbReference type="ARBA" id="ARBA00022527"/>
    </source>
</evidence>
<dbReference type="Gene3D" id="1.10.510.10">
    <property type="entry name" value="Transferase(Phosphotransferase) domain 1"/>
    <property type="match status" value="2"/>
</dbReference>
<feature type="domain" description="Protein kinase" evidence="7">
    <location>
        <begin position="322"/>
        <end position="662"/>
    </location>
</feature>
<dbReference type="InterPro" id="IPR011009">
    <property type="entry name" value="Kinase-like_dom_sf"/>
</dbReference>
<dbReference type="STRING" id="35608.A0A2U1KQG5"/>
<feature type="binding site" evidence="6">
    <location>
        <position position="353"/>
    </location>
    <ligand>
        <name>ATP</name>
        <dbReference type="ChEBI" id="CHEBI:30616"/>
    </ligand>
</feature>
<evidence type="ECO:0000259" key="7">
    <source>
        <dbReference type="PROSITE" id="PS50011"/>
    </source>
</evidence>
<evidence type="ECO:0000256" key="6">
    <source>
        <dbReference type="PROSITE-ProRule" id="PRU10141"/>
    </source>
</evidence>
<dbReference type="AlphaFoldDB" id="A0A2U1KQG5"/>